<keyword evidence="4 10" id="KW-0812">Transmembrane</keyword>
<keyword evidence="3 10" id="KW-0716">Sensory transduction</keyword>
<dbReference type="AlphaFoldDB" id="A0AA38J0Q7"/>
<evidence type="ECO:0000256" key="6">
    <source>
        <dbReference type="ARBA" id="ARBA00022989"/>
    </source>
</evidence>
<evidence type="ECO:0000313" key="12">
    <source>
        <dbReference type="Proteomes" id="UP001168821"/>
    </source>
</evidence>
<name>A0AA38J0Q7_9CUCU</name>
<comment type="caution">
    <text evidence="10">Lacks conserved residue(s) required for the propagation of feature annotation.</text>
</comment>
<dbReference type="Proteomes" id="UP001168821">
    <property type="component" value="Unassembled WGS sequence"/>
</dbReference>
<accession>A0AA38J0Q7</accession>
<keyword evidence="6 10" id="KW-1133">Transmembrane helix</keyword>
<comment type="similarity">
    <text evidence="10">Belongs to the insect chemoreceptor superfamily. Heteromeric odorant receptor channel (TC 1.A.69) family.</text>
</comment>
<comment type="subcellular location">
    <subcellularLocation>
        <location evidence="1 10">Cell membrane</location>
        <topology evidence="1 10">Multi-pass membrane protein</topology>
    </subcellularLocation>
</comment>
<dbReference type="GO" id="GO:0005886">
    <property type="term" value="C:plasma membrane"/>
    <property type="evidence" value="ECO:0007669"/>
    <property type="project" value="UniProtKB-SubCell"/>
</dbReference>
<evidence type="ECO:0000256" key="2">
    <source>
        <dbReference type="ARBA" id="ARBA00022475"/>
    </source>
</evidence>
<evidence type="ECO:0000256" key="9">
    <source>
        <dbReference type="ARBA" id="ARBA00023224"/>
    </source>
</evidence>
<dbReference type="GO" id="GO:0004984">
    <property type="term" value="F:olfactory receptor activity"/>
    <property type="evidence" value="ECO:0007669"/>
    <property type="project" value="InterPro"/>
</dbReference>
<dbReference type="PANTHER" id="PTHR21137">
    <property type="entry name" value="ODORANT RECEPTOR"/>
    <property type="match status" value="1"/>
</dbReference>
<organism evidence="11 12">
    <name type="scientific">Zophobas morio</name>
    <dbReference type="NCBI Taxonomy" id="2755281"/>
    <lineage>
        <taxon>Eukaryota</taxon>
        <taxon>Metazoa</taxon>
        <taxon>Ecdysozoa</taxon>
        <taxon>Arthropoda</taxon>
        <taxon>Hexapoda</taxon>
        <taxon>Insecta</taxon>
        <taxon>Pterygota</taxon>
        <taxon>Neoptera</taxon>
        <taxon>Endopterygota</taxon>
        <taxon>Coleoptera</taxon>
        <taxon>Polyphaga</taxon>
        <taxon>Cucujiformia</taxon>
        <taxon>Tenebrionidae</taxon>
        <taxon>Zophobas</taxon>
    </lineage>
</organism>
<feature type="transmembrane region" description="Helical" evidence="10">
    <location>
        <begin position="167"/>
        <end position="186"/>
    </location>
</feature>
<dbReference type="InterPro" id="IPR004117">
    <property type="entry name" value="7tm6_olfct_rcpt"/>
</dbReference>
<keyword evidence="8 10" id="KW-0675">Receptor</keyword>
<keyword evidence="2" id="KW-1003">Cell membrane</keyword>
<evidence type="ECO:0000256" key="3">
    <source>
        <dbReference type="ARBA" id="ARBA00022606"/>
    </source>
</evidence>
<comment type="caution">
    <text evidence="11">The sequence shown here is derived from an EMBL/GenBank/DDBJ whole genome shotgun (WGS) entry which is preliminary data.</text>
</comment>
<evidence type="ECO:0000256" key="8">
    <source>
        <dbReference type="ARBA" id="ARBA00023170"/>
    </source>
</evidence>
<dbReference type="Pfam" id="PF02949">
    <property type="entry name" value="7tm_6"/>
    <property type="match status" value="1"/>
</dbReference>
<dbReference type="PANTHER" id="PTHR21137:SF35">
    <property type="entry name" value="ODORANT RECEPTOR 19A-RELATED"/>
    <property type="match status" value="1"/>
</dbReference>
<evidence type="ECO:0000256" key="1">
    <source>
        <dbReference type="ARBA" id="ARBA00004651"/>
    </source>
</evidence>
<evidence type="ECO:0000256" key="10">
    <source>
        <dbReference type="RuleBase" id="RU351113"/>
    </source>
</evidence>
<dbReference type="GO" id="GO:0007165">
    <property type="term" value="P:signal transduction"/>
    <property type="evidence" value="ECO:0007669"/>
    <property type="project" value="UniProtKB-KW"/>
</dbReference>
<feature type="transmembrane region" description="Helical" evidence="10">
    <location>
        <begin position="33"/>
        <end position="56"/>
    </location>
</feature>
<evidence type="ECO:0000313" key="11">
    <source>
        <dbReference type="EMBL" id="KAJ3666992.1"/>
    </source>
</evidence>
<feature type="transmembrane region" description="Helical" evidence="10">
    <location>
        <begin position="128"/>
        <end position="147"/>
    </location>
</feature>
<proteinExistence type="inferred from homology"/>
<keyword evidence="5 10" id="KW-0552">Olfaction</keyword>
<feature type="transmembrane region" description="Helical" evidence="10">
    <location>
        <begin position="293"/>
        <end position="313"/>
    </location>
</feature>
<evidence type="ECO:0000256" key="5">
    <source>
        <dbReference type="ARBA" id="ARBA00022725"/>
    </source>
</evidence>
<protein>
    <recommendedName>
        <fullName evidence="10">Odorant receptor</fullName>
    </recommendedName>
</protein>
<gene>
    <name evidence="11" type="ORF">Zmor_002404</name>
</gene>
<evidence type="ECO:0000256" key="4">
    <source>
        <dbReference type="ARBA" id="ARBA00022692"/>
    </source>
</evidence>
<keyword evidence="7 10" id="KW-0472">Membrane</keyword>
<keyword evidence="12" id="KW-1185">Reference proteome</keyword>
<dbReference type="EMBL" id="JALNTZ010000001">
    <property type="protein sequence ID" value="KAJ3666992.1"/>
    <property type="molecule type" value="Genomic_DNA"/>
</dbReference>
<dbReference type="GO" id="GO:0005549">
    <property type="term" value="F:odorant binding"/>
    <property type="evidence" value="ECO:0007669"/>
    <property type="project" value="InterPro"/>
</dbReference>
<sequence length="394" mass="45809">MPEVITQSFSLNLRGMRVFGLYPPNRYKNLYRVLTYILYFLLIVPVPILQCLNLYLQDDLSFMQIADNTFLIAELGCFIPKFWPFLNNGERIKNCIHYFDAPVFEVERKEHRKILEEGVKVCRTTTKLFFTSVTAGFMSWSCRPIAWKNHIFPTDLWLPFDPNTAPTFYNCCVYVYLVLAVGYGAYTSAAVDPLVAGLAYQATVQIQILKNNLQFLGEYVDEEMLSSNDISLNKNHLFFEKVKQCVIHHNRILDFVEEYGRCFSQIAFSQFAGGVVVFCVSCLQLTIVDVLSFNFLAMMMYLIAMLTEVYLYCHFGTILFEENNTINTAVYLSKWYEFDVKTKRALIVLMERAKRPMVIRVGKIFDMSLVTFTMILRRSYSLLAVLENYNLEFN</sequence>
<reference evidence="11" key="1">
    <citation type="journal article" date="2023" name="G3 (Bethesda)">
        <title>Whole genome assemblies of Zophobas morio and Tenebrio molitor.</title>
        <authorList>
            <person name="Kaur S."/>
            <person name="Stinson S.A."/>
            <person name="diCenzo G.C."/>
        </authorList>
    </citation>
    <scope>NUCLEOTIDE SEQUENCE</scope>
    <source>
        <strain evidence="11">QUZm001</strain>
    </source>
</reference>
<keyword evidence="9 10" id="KW-0807">Transducer</keyword>
<evidence type="ECO:0000256" key="7">
    <source>
        <dbReference type="ARBA" id="ARBA00023136"/>
    </source>
</evidence>
<feature type="transmembrane region" description="Helical" evidence="10">
    <location>
        <begin position="266"/>
        <end position="287"/>
    </location>
</feature>